<dbReference type="GO" id="GO:0016887">
    <property type="term" value="F:ATP hydrolysis activity"/>
    <property type="evidence" value="ECO:0007669"/>
    <property type="project" value="UniProtKB-UniRule"/>
</dbReference>
<evidence type="ECO:0000259" key="10">
    <source>
        <dbReference type="Pfam" id="PF01883"/>
    </source>
</evidence>
<dbReference type="Proteomes" id="UP000053244">
    <property type="component" value="Unassembled WGS sequence"/>
</dbReference>
<evidence type="ECO:0000256" key="2">
    <source>
        <dbReference type="ARBA" id="ARBA00008205"/>
    </source>
</evidence>
<keyword evidence="3 9" id="KW-0479">Metal-binding</keyword>
<comment type="caution">
    <text evidence="11">The sequence shown here is derived from an EMBL/GenBank/DDBJ whole genome shotgun (WGS) entry which is preliminary data.</text>
</comment>
<comment type="subunit">
    <text evidence="9">Homodimer.</text>
</comment>
<evidence type="ECO:0000256" key="7">
    <source>
        <dbReference type="ARBA" id="ARBA00023004"/>
    </source>
</evidence>
<dbReference type="SUPFAM" id="SSF52540">
    <property type="entry name" value="P-loop containing nucleoside triphosphate hydrolases"/>
    <property type="match status" value="1"/>
</dbReference>
<dbReference type="InterPro" id="IPR019591">
    <property type="entry name" value="Mrp/NBP35_ATP-bd"/>
</dbReference>
<protein>
    <recommendedName>
        <fullName evidence="9">Iron-sulfur cluster carrier protein</fullName>
    </recommendedName>
</protein>
<dbReference type="PROSITE" id="PS01215">
    <property type="entry name" value="MRP"/>
    <property type="match status" value="1"/>
</dbReference>
<dbReference type="PANTHER" id="PTHR42961">
    <property type="entry name" value="IRON-SULFUR PROTEIN NUBPL"/>
    <property type="match status" value="1"/>
</dbReference>
<dbReference type="InterPro" id="IPR000808">
    <property type="entry name" value="Mrp-like_CS"/>
</dbReference>
<comment type="similarity">
    <text evidence="1">In the N-terminal section; belongs to the MIP18 family.</text>
</comment>
<dbReference type="AlphaFoldDB" id="A0A101JM74"/>
<keyword evidence="12" id="KW-1185">Reference proteome</keyword>
<evidence type="ECO:0000256" key="4">
    <source>
        <dbReference type="ARBA" id="ARBA00022741"/>
    </source>
</evidence>
<comment type="similarity">
    <text evidence="2">In the C-terminal section; belongs to the Mrp/NBP35 ATP-binding proteins family.</text>
</comment>
<keyword evidence="4 9" id="KW-0547">Nucleotide-binding</keyword>
<evidence type="ECO:0000256" key="3">
    <source>
        <dbReference type="ARBA" id="ARBA00022723"/>
    </source>
</evidence>
<dbReference type="InterPro" id="IPR033756">
    <property type="entry name" value="YlxH/NBP35"/>
</dbReference>
<feature type="binding site" evidence="9">
    <location>
        <begin position="124"/>
        <end position="131"/>
    </location>
    <ligand>
        <name>ATP</name>
        <dbReference type="ChEBI" id="CHEBI:30616"/>
    </ligand>
</feature>
<dbReference type="GO" id="GO:0016226">
    <property type="term" value="P:iron-sulfur cluster assembly"/>
    <property type="evidence" value="ECO:0007669"/>
    <property type="project" value="InterPro"/>
</dbReference>
<evidence type="ECO:0000313" key="12">
    <source>
        <dbReference type="Proteomes" id="UP000053244"/>
    </source>
</evidence>
<dbReference type="InterPro" id="IPR027417">
    <property type="entry name" value="P-loop_NTPase"/>
</dbReference>
<evidence type="ECO:0000256" key="6">
    <source>
        <dbReference type="ARBA" id="ARBA00022840"/>
    </source>
</evidence>
<name>A0A101JM74_9ACTN</name>
<reference evidence="11 12" key="1">
    <citation type="submission" date="2015-10" db="EMBL/GenBank/DDBJ databases">
        <authorList>
            <person name="Gilbert D.G."/>
        </authorList>
    </citation>
    <scope>NUCLEOTIDE SEQUENCE [LARGE SCALE GENOMIC DNA]</scope>
    <source>
        <strain evidence="11 12">NRRL B-16712</strain>
    </source>
</reference>
<organism evidence="11 12">
    <name type="scientific">Actinoplanes awajinensis subsp. mycoplanecinus</name>
    <dbReference type="NCBI Taxonomy" id="135947"/>
    <lineage>
        <taxon>Bacteria</taxon>
        <taxon>Bacillati</taxon>
        <taxon>Actinomycetota</taxon>
        <taxon>Actinomycetes</taxon>
        <taxon>Micromonosporales</taxon>
        <taxon>Micromonosporaceae</taxon>
        <taxon>Actinoplanes</taxon>
    </lineage>
</organism>
<sequence length="380" mass="39672">MSAPAATLEDAIQAALATVDDPEIRRPITDLGMVKGFTVSDGLVRVDLLLTVAGCPLRDKLTNDITAAVTKVPGITTVEIDFGVMTEEQRKALQTTLRGGGTEEPVIPFAQPGSRTRVYAVASGKGGVGKSSVTVNLAAALAKRGLSVGVVDADIYGHSVPRMLGVDSRPTRVEDMIMPPQAHGVKVISIGMFTSGNAAVVWRGPMLHRALQQFLADVYWGDLDVLLLDLPPGTGDVAISLAQLLPNAEILVVTTPQMAAAEVAERAGAIALQTHQRLVGVVENMSWLELPDGSRMEVFGAGGGETVAASLTKTVGARVPLLGQIPLDTRVREAGDAGTPIVLAEPESPAAKALDAIADQLAIRRESLVGKPLGLLVNTK</sequence>
<dbReference type="InterPro" id="IPR044304">
    <property type="entry name" value="NUBPL-like"/>
</dbReference>
<dbReference type="FunFam" id="3.40.50.300:FF:000304">
    <property type="entry name" value="Iron-sulfur cluster carrier protein"/>
    <property type="match status" value="1"/>
</dbReference>
<dbReference type="EMBL" id="LLZH01000280">
    <property type="protein sequence ID" value="KUL29371.1"/>
    <property type="molecule type" value="Genomic_DNA"/>
</dbReference>
<dbReference type="CDD" id="cd02037">
    <property type="entry name" value="Mrp_NBP35"/>
    <property type="match status" value="1"/>
</dbReference>
<comment type="function">
    <text evidence="9">Binds and transfers iron-sulfur (Fe-S) clusters to target apoproteins. Can hydrolyze ATP.</text>
</comment>
<dbReference type="GO" id="GO:0046872">
    <property type="term" value="F:metal ion binding"/>
    <property type="evidence" value="ECO:0007669"/>
    <property type="project" value="UniProtKB-KW"/>
</dbReference>
<evidence type="ECO:0000256" key="1">
    <source>
        <dbReference type="ARBA" id="ARBA00007352"/>
    </source>
</evidence>
<evidence type="ECO:0000256" key="9">
    <source>
        <dbReference type="HAMAP-Rule" id="MF_02040"/>
    </source>
</evidence>
<accession>A0A101JM74</accession>
<proteinExistence type="inferred from homology"/>
<dbReference type="GO" id="GO:0005524">
    <property type="term" value="F:ATP binding"/>
    <property type="evidence" value="ECO:0007669"/>
    <property type="project" value="UniProtKB-UniRule"/>
</dbReference>
<dbReference type="GO" id="GO:0051539">
    <property type="term" value="F:4 iron, 4 sulfur cluster binding"/>
    <property type="evidence" value="ECO:0007669"/>
    <property type="project" value="TreeGrafter"/>
</dbReference>
<keyword evidence="6 9" id="KW-0067">ATP-binding</keyword>
<dbReference type="InterPro" id="IPR002744">
    <property type="entry name" value="MIP18-like"/>
</dbReference>
<dbReference type="Pfam" id="PF01883">
    <property type="entry name" value="FeS_assembly_P"/>
    <property type="match status" value="1"/>
</dbReference>
<feature type="domain" description="MIP18 family-like" evidence="10">
    <location>
        <begin position="9"/>
        <end position="79"/>
    </location>
</feature>
<dbReference type="GO" id="GO:0140663">
    <property type="term" value="F:ATP-dependent FeS chaperone activity"/>
    <property type="evidence" value="ECO:0007669"/>
    <property type="project" value="InterPro"/>
</dbReference>
<comment type="similarity">
    <text evidence="9">Belongs to the Mrp/NBP35 ATP-binding proteins family.</text>
</comment>
<keyword evidence="5 9" id="KW-0378">Hydrolase</keyword>
<dbReference type="Gene3D" id="3.30.300.130">
    <property type="entry name" value="Fe-S cluster assembly (FSCA)"/>
    <property type="match status" value="1"/>
</dbReference>
<evidence type="ECO:0000256" key="5">
    <source>
        <dbReference type="ARBA" id="ARBA00022801"/>
    </source>
</evidence>
<evidence type="ECO:0000313" key="11">
    <source>
        <dbReference type="EMBL" id="KUL29371.1"/>
    </source>
</evidence>
<keyword evidence="7 9" id="KW-0408">Iron</keyword>
<dbReference type="RefSeq" id="WP_067697672.1">
    <property type="nucleotide sequence ID" value="NZ_LLZH01000280.1"/>
</dbReference>
<evidence type="ECO:0000256" key="8">
    <source>
        <dbReference type="ARBA" id="ARBA00023014"/>
    </source>
</evidence>
<dbReference type="Gene3D" id="3.40.50.300">
    <property type="entry name" value="P-loop containing nucleotide triphosphate hydrolases"/>
    <property type="match status" value="1"/>
</dbReference>
<dbReference type="PANTHER" id="PTHR42961:SF2">
    <property type="entry name" value="IRON-SULFUR PROTEIN NUBPL"/>
    <property type="match status" value="1"/>
</dbReference>
<dbReference type="OrthoDB" id="9809679at2"/>
<dbReference type="InterPro" id="IPR034904">
    <property type="entry name" value="FSCA_dom_sf"/>
</dbReference>
<dbReference type="HAMAP" id="MF_02040">
    <property type="entry name" value="Mrp_NBP35"/>
    <property type="match status" value="1"/>
</dbReference>
<keyword evidence="8 9" id="KW-0411">Iron-sulfur</keyword>
<gene>
    <name evidence="11" type="ORF">ADL15_28435</name>
</gene>
<dbReference type="Pfam" id="PF10609">
    <property type="entry name" value="ParA"/>
    <property type="match status" value="1"/>
</dbReference>
<dbReference type="SUPFAM" id="SSF117916">
    <property type="entry name" value="Fe-S cluster assembly (FSCA) domain-like"/>
    <property type="match status" value="1"/>
</dbReference>